<reference evidence="2" key="1">
    <citation type="journal article" date="2024" name="Proc. Natl. Acad. Sci. U.S.A.">
        <title>Extraordinary preservation of gene collinearity over three hundred million years revealed in homosporous lycophytes.</title>
        <authorList>
            <person name="Li C."/>
            <person name="Wickell D."/>
            <person name="Kuo L.Y."/>
            <person name="Chen X."/>
            <person name="Nie B."/>
            <person name="Liao X."/>
            <person name="Peng D."/>
            <person name="Ji J."/>
            <person name="Jenkins J."/>
            <person name="Williams M."/>
            <person name="Shu S."/>
            <person name="Plott C."/>
            <person name="Barry K."/>
            <person name="Rajasekar S."/>
            <person name="Grimwood J."/>
            <person name="Han X."/>
            <person name="Sun S."/>
            <person name="Hou Z."/>
            <person name="He W."/>
            <person name="Dai G."/>
            <person name="Sun C."/>
            <person name="Schmutz J."/>
            <person name="Leebens-Mack J.H."/>
            <person name="Li F.W."/>
            <person name="Wang L."/>
        </authorList>
    </citation>
    <scope>NUCLEOTIDE SEQUENCE [LARGE SCALE GENOMIC DNA]</scope>
    <source>
        <strain evidence="2">cv. PW_Plant_1</strain>
    </source>
</reference>
<accession>A0ACC2D561</accession>
<comment type="caution">
    <text evidence="1">The sequence shown here is derived from an EMBL/GenBank/DDBJ whole genome shotgun (WGS) entry which is preliminary data.</text>
</comment>
<gene>
    <name evidence="1" type="ORF">O6H91_07G041100</name>
</gene>
<evidence type="ECO:0000313" key="2">
    <source>
        <dbReference type="Proteomes" id="UP001162992"/>
    </source>
</evidence>
<organism evidence="1 2">
    <name type="scientific">Diphasiastrum complanatum</name>
    <name type="common">Issler's clubmoss</name>
    <name type="synonym">Lycopodium complanatum</name>
    <dbReference type="NCBI Taxonomy" id="34168"/>
    <lineage>
        <taxon>Eukaryota</taxon>
        <taxon>Viridiplantae</taxon>
        <taxon>Streptophyta</taxon>
        <taxon>Embryophyta</taxon>
        <taxon>Tracheophyta</taxon>
        <taxon>Lycopodiopsida</taxon>
        <taxon>Lycopodiales</taxon>
        <taxon>Lycopodiaceae</taxon>
        <taxon>Lycopodioideae</taxon>
        <taxon>Diphasiastrum</taxon>
    </lineage>
</organism>
<name>A0ACC2D561_DIPCM</name>
<dbReference type="EMBL" id="CM055098">
    <property type="protein sequence ID" value="KAJ7549122.1"/>
    <property type="molecule type" value="Genomic_DNA"/>
</dbReference>
<dbReference type="Proteomes" id="UP001162992">
    <property type="component" value="Chromosome 7"/>
</dbReference>
<keyword evidence="2" id="KW-1185">Reference proteome</keyword>
<protein>
    <submittedName>
        <fullName evidence="1">Uncharacterized protein</fullName>
    </submittedName>
</protein>
<sequence>MAALHQVTGYSMLLLFLSLLPASGHAFHQRSSAVKVAYWPAYAADKYTSSSIDAKYFTHLLYAFATLDSNTFQFLPPSSDQGQIANFSSIVRASNPFVKTLISIGGGGSDWKSFSNMVSGAASRKIFIDSSIALARKFHFDGLDLDWEFPQSATDMTNLGILFSEWRKATVLEAAQSMHPPLLLTAAVYYSSKLQYVGEGSYPIASITANLDWVNIMAFDYHGSWEPHTTGVHTALFDARSPINTDHGIATWIGAGLPPEKAVLGLAMYGHSWILQNKSDNGIGAPAVGPGPGDATPVFSDIVKFILDKHATVVFDKATVTTYCYADNLWIGFDDPVSIFKKVRYAKQKGLKGYFFWTASFDSRWALSTAAFMAADY</sequence>
<proteinExistence type="predicted"/>
<evidence type="ECO:0000313" key="1">
    <source>
        <dbReference type="EMBL" id="KAJ7549122.1"/>
    </source>
</evidence>